<evidence type="ECO:0000256" key="7">
    <source>
        <dbReference type="SAM" id="MobiDB-lite"/>
    </source>
</evidence>
<name>A0AA88H840_NAELO</name>
<dbReference type="RefSeq" id="XP_044555856.1">
    <property type="nucleotide sequence ID" value="XM_044693286.1"/>
</dbReference>
<keyword evidence="10" id="KW-1185">Reference proteome</keyword>
<keyword evidence="3 8" id="KW-0812">Transmembrane</keyword>
<feature type="transmembrane region" description="Helical" evidence="8">
    <location>
        <begin position="292"/>
        <end position="317"/>
    </location>
</feature>
<comment type="subcellular location">
    <subcellularLocation>
        <location evidence="1">Membrane</location>
        <topology evidence="1">Multi-pass membrane protein</topology>
    </subcellularLocation>
</comment>
<evidence type="ECO:0000256" key="6">
    <source>
        <dbReference type="PIRSR" id="PIRSR604254-1"/>
    </source>
</evidence>
<evidence type="ECO:0000313" key="10">
    <source>
        <dbReference type="Proteomes" id="UP000816034"/>
    </source>
</evidence>
<dbReference type="InterPro" id="IPR004254">
    <property type="entry name" value="AdipoR/HlyIII-related"/>
</dbReference>
<evidence type="ECO:0000256" key="1">
    <source>
        <dbReference type="ARBA" id="ARBA00004141"/>
    </source>
</evidence>
<feature type="compositionally biased region" description="Basic and acidic residues" evidence="7">
    <location>
        <begin position="12"/>
        <end position="22"/>
    </location>
</feature>
<evidence type="ECO:0000256" key="4">
    <source>
        <dbReference type="ARBA" id="ARBA00022989"/>
    </source>
</evidence>
<dbReference type="GeneID" id="68096181"/>
<dbReference type="Proteomes" id="UP000816034">
    <property type="component" value="Unassembled WGS sequence"/>
</dbReference>
<feature type="binding site" evidence="6">
    <location>
        <position position="512"/>
    </location>
    <ligand>
        <name>Zn(2+)</name>
        <dbReference type="ChEBI" id="CHEBI:29105"/>
    </ligand>
</feature>
<sequence length="548" mass="63159">MNTTNEESTQPHTEECSSKESQETILPLLSPKASSSENNEKDHHATILLHKDEKLNENQHVDHYPNTTTQKHHLPKYIHQELHHAFHEETSTTDFTSTGDEVTDHSFGASNHTEEGTINKIEEVAERFAHATKKKSKKALKLITVTPFNVFKEIMEEEEQEEDEQPSEPQRQSHSRTGSREDINTEQEIDSHHEMHEAVTQHTEEQQDKLIEHDSISESHDHAHDATPKNPHNQEDSGKPIKFQTQFCLCTFDETPDFLRNNPYIRGHYRKYFSLKLCLQSIFKFHNETVNIWTHLVPIFGFLALVFYTIYFMVIVHNTGANAQNILDMFIIMIYLGMAINCFFCSTMYHTLSCHSKKIWSISYRCDISAISGLIGSSIIPALYFNLYCYVGWQIVYISSIGLFAIVGMIFPCLPFKSPRALKIFRIVRTVLFISMVLSAIIPISHFLLFILPLKQEYTGGFHSEFNQEFFIGIIITVSLYGIGLLFWLTKMPERLFPGKFDLFLSSHNIWHAFIIAASSLWYSYCLNLYKVKVEKLKAGLTCPADSF</sequence>
<feature type="transmembrane region" description="Helical" evidence="8">
    <location>
        <begin position="391"/>
        <end position="415"/>
    </location>
</feature>
<comment type="similarity">
    <text evidence="2">Belongs to the ADIPOR family.</text>
</comment>
<feature type="binding site" evidence="6">
    <location>
        <position position="350"/>
    </location>
    <ligand>
        <name>Zn(2+)</name>
        <dbReference type="ChEBI" id="CHEBI:29105"/>
    </ligand>
</feature>
<feature type="compositionally biased region" description="Acidic residues" evidence="7">
    <location>
        <begin position="157"/>
        <end position="166"/>
    </location>
</feature>
<dbReference type="EMBL" id="PYSW02000001">
    <property type="protein sequence ID" value="KAG2393962.1"/>
    <property type="molecule type" value="Genomic_DNA"/>
</dbReference>
<dbReference type="AlphaFoldDB" id="A0AA88H840"/>
<dbReference type="GO" id="GO:0016020">
    <property type="term" value="C:membrane"/>
    <property type="evidence" value="ECO:0007669"/>
    <property type="project" value="UniProtKB-SubCell"/>
</dbReference>
<feature type="binding site" evidence="6">
    <location>
        <position position="508"/>
    </location>
    <ligand>
        <name>Zn(2+)</name>
        <dbReference type="ChEBI" id="CHEBI:29105"/>
    </ligand>
</feature>
<keyword evidence="4 8" id="KW-1133">Transmembrane helix</keyword>
<evidence type="ECO:0000256" key="8">
    <source>
        <dbReference type="SAM" id="Phobius"/>
    </source>
</evidence>
<protein>
    <recommendedName>
        <fullName evidence="11">Adiponectin receptor protein</fullName>
    </recommendedName>
</protein>
<keyword evidence="6" id="KW-0479">Metal-binding</keyword>
<evidence type="ECO:0000256" key="3">
    <source>
        <dbReference type="ARBA" id="ARBA00022692"/>
    </source>
</evidence>
<dbReference type="Pfam" id="PF03006">
    <property type="entry name" value="HlyIII"/>
    <property type="match status" value="1"/>
</dbReference>
<feature type="transmembrane region" description="Helical" evidence="8">
    <location>
        <begin position="364"/>
        <end position="385"/>
    </location>
</feature>
<gene>
    <name evidence="9" type="ORF">C9374_003726</name>
</gene>
<evidence type="ECO:0008006" key="11">
    <source>
        <dbReference type="Google" id="ProtNLM"/>
    </source>
</evidence>
<organism evidence="9 10">
    <name type="scientific">Naegleria lovaniensis</name>
    <name type="common">Amoeba</name>
    <dbReference type="NCBI Taxonomy" id="51637"/>
    <lineage>
        <taxon>Eukaryota</taxon>
        <taxon>Discoba</taxon>
        <taxon>Heterolobosea</taxon>
        <taxon>Tetramitia</taxon>
        <taxon>Eutetramitia</taxon>
        <taxon>Vahlkampfiidae</taxon>
        <taxon>Naegleria</taxon>
    </lineage>
</organism>
<feature type="transmembrane region" description="Helical" evidence="8">
    <location>
        <begin position="427"/>
        <end position="450"/>
    </location>
</feature>
<proteinExistence type="inferred from homology"/>
<dbReference type="PANTHER" id="PTHR20855">
    <property type="entry name" value="ADIPOR/PROGESTIN RECEPTOR-RELATED"/>
    <property type="match status" value="1"/>
</dbReference>
<keyword evidence="6" id="KW-0862">Zinc</keyword>
<feature type="region of interest" description="Disordered" evidence="7">
    <location>
        <begin position="157"/>
        <end position="183"/>
    </location>
</feature>
<feature type="transmembrane region" description="Helical" evidence="8">
    <location>
        <begin position="329"/>
        <end position="352"/>
    </location>
</feature>
<evidence type="ECO:0000256" key="5">
    <source>
        <dbReference type="ARBA" id="ARBA00023136"/>
    </source>
</evidence>
<feature type="compositionally biased region" description="Polar residues" evidence="7">
    <location>
        <begin position="1"/>
        <end position="11"/>
    </location>
</feature>
<reference evidence="9 10" key="1">
    <citation type="journal article" date="2018" name="BMC Genomics">
        <title>The genome of Naegleria lovaniensis, the basis for a comparative approach to unravel pathogenicity factors of the human pathogenic amoeba N. fowleri.</title>
        <authorList>
            <person name="Liechti N."/>
            <person name="Schurch N."/>
            <person name="Bruggmann R."/>
            <person name="Wittwer M."/>
        </authorList>
    </citation>
    <scope>NUCLEOTIDE SEQUENCE [LARGE SCALE GENOMIC DNA]</scope>
    <source>
        <strain evidence="9 10">ATCC 30569</strain>
    </source>
</reference>
<accession>A0AA88H840</accession>
<feature type="transmembrane region" description="Helical" evidence="8">
    <location>
        <begin position="470"/>
        <end position="489"/>
    </location>
</feature>
<feature type="region of interest" description="Disordered" evidence="7">
    <location>
        <begin position="217"/>
        <end position="238"/>
    </location>
</feature>
<keyword evidence="5 8" id="KW-0472">Membrane</keyword>
<feature type="transmembrane region" description="Helical" evidence="8">
    <location>
        <begin position="510"/>
        <end position="530"/>
    </location>
</feature>
<dbReference type="PANTHER" id="PTHR20855:SF52">
    <property type="entry name" value="ADIPONECTIN RECEPTOR PROTEIN"/>
    <property type="match status" value="1"/>
</dbReference>
<evidence type="ECO:0000313" key="9">
    <source>
        <dbReference type="EMBL" id="KAG2393962.1"/>
    </source>
</evidence>
<comment type="caution">
    <text evidence="9">The sequence shown here is derived from an EMBL/GenBank/DDBJ whole genome shotgun (WGS) entry which is preliminary data.</text>
</comment>
<dbReference type="GO" id="GO:0046872">
    <property type="term" value="F:metal ion binding"/>
    <property type="evidence" value="ECO:0007669"/>
    <property type="project" value="UniProtKB-KW"/>
</dbReference>
<feature type="region of interest" description="Disordered" evidence="7">
    <location>
        <begin position="1"/>
        <end position="46"/>
    </location>
</feature>
<dbReference type="GO" id="GO:0038023">
    <property type="term" value="F:signaling receptor activity"/>
    <property type="evidence" value="ECO:0007669"/>
    <property type="project" value="TreeGrafter"/>
</dbReference>
<evidence type="ECO:0000256" key="2">
    <source>
        <dbReference type="ARBA" id="ARBA00007018"/>
    </source>
</evidence>